<dbReference type="Proteomes" id="UP000019666">
    <property type="component" value="Unassembled WGS sequence"/>
</dbReference>
<dbReference type="Pfam" id="PF01266">
    <property type="entry name" value="DAO"/>
    <property type="match status" value="1"/>
</dbReference>
<organism evidence="3 4">
    <name type="scientific">Rubellimicrobium mesophilum DSM 19309</name>
    <dbReference type="NCBI Taxonomy" id="442562"/>
    <lineage>
        <taxon>Bacteria</taxon>
        <taxon>Pseudomonadati</taxon>
        <taxon>Pseudomonadota</taxon>
        <taxon>Alphaproteobacteria</taxon>
        <taxon>Rhodobacterales</taxon>
        <taxon>Roseobacteraceae</taxon>
        <taxon>Rubellimicrobium</taxon>
    </lineage>
</organism>
<dbReference type="InterPro" id="IPR036188">
    <property type="entry name" value="FAD/NAD-bd_sf"/>
</dbReference>
<dbReference type="AlphaFoldDB" id="A0A017HN68"/>
<name>A0A017HN68_9RHOB</name>
<feature type="domain" description="FAD dependent oxidoreductase" evidence="2">
    <location>
        <begin position="40"/>
        <end position="391"/>
    </location>
</feature>
<dbReference type="InterPro" id="IPR006076">
    <property type="entry name" value="FAD-dep_OxRdtase"/>
</dbReference>
<dbReference type="HOGENOM" id="CLU_007884_3_3_5"/>
<evidence type="ECO:0000259" key="2">
    <source>
        <dbReference type="Pfam" id="PF01266"/>
    </source>
</evidence>
<sequence>MSFADPAMFRPADFGRPYWAEAMPEPPPPADPARLPASADVVVVGAGYTGLNAALTAARAGLDVVVIDRDYPGAGASGRNGGHVSSSMKPDEDELARRIGTGKAREVLSLGLAAQAYLNRLIAEERIDCDLETPGHFMGAHKPEAVSGLKAWAEGQRALGVPVDWIERTDQHAIVGSDHFLGGVFMPSWQSLHPGKYVSGLAARVEAAGARILPGLALLSVARRQGRVELSLSGGRQVAARHAVLGMNAQVGPAVPNLRRQVIPIASVQVSTAPLDPSLVRRLHPRRAMVYDSRRLVTYSRVSPDGTRILVGSRVPFAFGHPERSRAAMQARMARVFPELTGTPTDHLWGGLVAYTPDHLPHIGSDAGLHHAMGYCGTGVAMASYLGHLLGRRVAGEEAATALDEIAGASLPFYNGRPWFLPAVMAWYGFEDRFR</sequence>
<gene>
    <name evidence="3" type="ORF">Rumeso_02914</name>
</gene>
<evidence type="ECO:0000313" key="4">
    <source>
        <dbReference type="Proteomes" id="UP000019666"/>
    </source>
</evidence>
<accession>A0A017HN68</accession>
<dbReference type="RefSeq" id="WP_082483353.1">
    <property type="nucleotide sequence ID" value="NZ_KK088554.1"/>
</dbReference>
<dbReference type="PANTHER" id="PTHR13847:SF281">
    <property type="entry name" value="FAD DEPENDENT OXIDOREDUCTASE DOMAIN-CONTAINING PROTEIN"/>
    <property type="match status" value="1"/>
</dbReference>
<dbReference type="GO" id="GO:0016491">
    <property type="term" value="F:oxidoreductase activity"/>
    <property type="evidence" value="ECO:0007669"/>
    <property type="project" value="UniProtKB-KW"/>
</dbReference>
<proteinExistence type="predicted"/>
<dbReference type="STRING" id="442562.Rumeso_02914"/>
<evidence type="ECO:0000256" key="1">
    <source>
        <dbReference type="ARBA" id="ARBA00023002"/>
    </source>
</evidence>
<dbReference type="SUPFAM" id="SSF51905">
    <property type="entry name" value="FAD/NAD(P)-binding domain"/>
    <property type="match status" value="1"/>
</dbReference>
<dbReference type="Gene3D" id="3.50.50.60">
    <property type="entry name" value="FAD/NAD(P)-binding domain"/>
    <property type="match status" value="1"/>
</dbReference>
<evidence type="ECO:0000313" key="3">
    <source>
        <dbReference type="EMBL" id="EYD75568.1"/>
    </source>
</evidence>
<dbReference type="Gene3D" id="3.30.9.10">
    <property type="entry name" value="D-Amino Acid Oxidase, subunit A, domain 2"/>
    <property type="match status" value="1"/>
</dbReference>
<dbReference type="PRINTS" id="PR00411">
    <property type="entry name" value="PNDRDTASEI"/>
</dbReference>
<keyword evidence="1" id="KW-0560">Oxidoreductase</keyword>
<comment type="caution">
    <text evidence="3">The sequence shown here is derived from an EMBL/GenBank/DDBJ whole genome shotgun (WGS) entry which is preliminary data.</text>
</comment>
<dbReference type="EMBL" id="AOSK01000075">
    <property type="protein sequence ID" value="EYD75568.1"/>
    <property type="molecule type" value="Genomic_DNA"/>
</dbReference>
<dbReference type="PANTHER" id="PTHR13847">
    <property type="entry name" value="SARCOSINE DEHYDROGENASE-RELATED"/>
    <property type="match status" value="1"/>
</dbReference>
<dbReference type="GO" id="GO:0005737">
    <property type="term" value="C:cytoplasm"/>
    <property type="evidence" value="ECO:0007669"/>
    <property type="project" value="TreeGrafter"/>
</dbReference>
<protein>
    <recommendedName>
        <fullName evidence="2">FAD dependent oxidoreductase domain-containing protein</fullName>
    </recommendedName>
</protein>
<dbReference type="OrthoDB" id="9806601at2"/>
<reference evidence="3 4" key="1">
    <citation type="submission" date="2013-02" db="EMBL/GenBank/DDBJ databases">
        <authorList>
            <person name="Fiebig A."/>
            <person name="Goeker M."/>
            <person name="Klenk H.-P.P."/>
        </authorList>
    </citation>
    <scope>NUCLEOTIDE SEQUENCE [LARGE SCALE GENOMIC DNA]</scope>
    <source>
        <strain evidence="3 4">DSM 19309</strain>
    </source>
</reference>
<keyword evidence="4" id="KW-1185">Reference proteome</keyword>